<reference evidence="3" key="2">
    <citation type="submission" date="2018-01" db="EMBL/GenBank/DDBJ databases">
        <title>Ralstonia pseudosolanacearum P824 infects blueberry.</title>
        <authorList>
            <person name="Bocsanczy A.M."/>
            <person name="Norman D.J."/>
        </authorList>
    </citation>
    <scope>NUCLEOTIDE SEQUENCE</scope>
    <source>
        <strain evidence="3">P824</strain>
    </source>
</reference>
<dbReference type="EMBL" id="LN899824">
    <property type="protein sequence ID" value="CUV31363.1"/>
    <property type="molecule type" value="Genomic_DNA"/>
</dbReference>
<dbReference type="CDD" id="cd07035">
    <property type="entry name" value="TPP_PYR_POX_like"/>
    <property type="match status" value="1"/>
</dbReference>
<dbReference type="EMBL" id="CP025742">
    <property type="protein sequence ID" value="AYA48848.1"/>
    <property type="molecule type" value="Genomic_DNA"/>
</dbReference>
<dbReference type="Gene3D" id="3.40.50.970">
    <property type="match status" value="1"/>
</dbReference>
<dbReference type="EMBL" id="LN899821">
    <property type="protein sequence ID" value="CUV18576.1"/>
    <property type="molecule type" value="Genomic_DNA"/>
</dbReference>
<evidence type="ECO:0000313" key="3">
    <source>
        <dbReference type="EMBL" id="AYA48848.1"/>
    </source>
</evidence>
<keyword evidence="1" id="KW-0210">Decarboxylase</keyword>
<evidence type="ECO:0000256" key="2">
    <source>
        <dbReference type="ARBA" id="ARBA00023239"/>
    </source>
</evidence>
<dbReference type="PANTHER" id="PTHR42818:SF1">
    <property type="entry name" value="SULFOPYRUVATE DECARBOXYLASE"/>
    <property type="match status" value="1"/>
</dbReference>
<gene>
    <name evidence="4" type="ORF">PSS4_v1_680024</name>
    <name evidence="3" type="ORF">RSP824_20735</name>
    <name evidence="5" type="ORF">RUN1985_v1_890012</name>
</gene>
<protein>
    <submittedName>
        <fullName evidence="3">Phosphonopyruvate decarboxylase</fullName>
    </submittedName>
    <submittedName>
        <fullName evidence="4">Sulfopyruvate decarboxylase alpha subunit</fullName>
    </submittedName>
</protein>
<dbReference type="PANTHER" id="PTHR42818">
    <property type="entry name" value="SULFOPYRUVATE DECARBOXYLASE SUBUNIT ALPHA"/>
    <property type="match status" value="1"/>
</dbReference>
<sequence length="177" mass="19613">MNHPIPEHLTWHEEIFQALKQRGVQQVAYVPDAGHSHVIKRAKADPEIRDVVLTTEEEGVGVVSGAWLGGQRAVLLMQSSGVGNCVNMFSLLDSCRFPFMTIVTMRGEYAEFNPWQAPMGLATQRALELMGIIVYRVEQPEDAAEIIDAGLVSAFDAGQRVAVLLSQSLIGRKKWIR</sequence>
<reference evidence="6" key="3">
    <citation type="submission" date="2018-01" db="EMBL/GenBank/DDBJ databases">
        <title>Raltonia solanacearum P824 infects blueberry.</title>
        <authorList>
            <person name="Bocsanczy A.M."/>
            <person name="Norman D.J."/>
        </authorList>
    </citation>
    <scope>NUCLEOTIDE SEQUENCE [LARGE SCALE GENOMIC DNA]</scope>
    <source>
        <strain evidence="6">P824</strain>
    </source>
</reference>
<accession>A0A0S4U8Q4</accession>
<evidence type="ECO:0000256" key="1">
    <source>
        <dbReference type="ARBA" id="ARBA00022793"/>
    </source>
</evidence>
<evidence type="ECO:0000313" key="6">
    <source>
        <dbReference type="Proteomes" id="UP000262427"/>
    </source>
</evidence>
<keyword evidence="2" id="KW-0456">Lyase</keyword>
<evidence type="ECO:0000313" key="5">
    <source>
        <dbReference type="EMBL" id="CUV31363.1"/>
    </source>
</evidence>
<dbReference type="SUPFAM" id="SSF52518">
    <property type="entry name" value="Thiamin diphosphate-binding fold (THDP-binding)"/>
    <property type="match status" value="1"/>
</dbReference>
<reference evidence="4" key="1">
    <citation type="submission" date="2015-10" db="EMBL/GenBank/DDBJ databases">
        <authorList>
            <person name="Gilbert D.G."/>
        </authorList>
    </citation>
    <scope>NUCLEOTIDE SEQUENCE</scope>
    <source>
        <strain evidence="4">Phyl III-seqv23</strain>
    </source>
</reference>
<evidence type="ECO:0000313" key="4">
    <source>
        <dbReference type="EMBL" id="CUV18576.1"/>
    </source>
</evidence>
<dbReference type="Proteomes" id="UP000262427">
    <property type="component" value="Chromosome MP"/>
</dbReference>
<dbReference type="InterPro" id="IPR051818">
    <property type="entry name" value="TPP_dependent_decarboxylase"/>
</dbReference>
<proteinExistence type="predicted"/>
<dbReference type="GO" id="GO:0016831">
    <property type="term" value="F:carboxy-lyase activity"/>
    <property type="evidence" value="ECO:0007669"/>
    <property type="project" value="UniProtKB-KW"/>
</dbReference>
<keyword evidence="4" id="KW-0670">Pyruvate</keyword>
<dbReference type="AlphaFoldDB" id="A0A0S4U8Q4"/>
<organism evidence="4">
    <name type="scientific">Ralstonia solanacearum</name>
    <name type="common">Pseudomonas solanacearum</name>
    <dbReference type="NCBI Taxonomy" id="305"/>
    <lineage>
        <taxon>Bacteria</taxon>
        <taxon>Pseudomonadati</taxon>
        <taxon>Pseudomonadota</taxon>
        <taxon>Betaproteobacteria</taxon>
        <taxon>Burkholderiales</taxon>
        <taxon>Burkholderiaceae</taxon>
        <taxon>Ralstonia</taxon>
        <taxon>Ralstonia solanacearum species complex</taxon>
    </lineage>
</organism>
<name>A0A0S4U8Q4_RALSL</name>
<dbReference type="InterPro" id="IPR029061">
    <property type="entry name" value="THDP-binding"/>
</dbReference>